<organism evidence="9 10">
    <name type="scientific">Breoghania corrubedonensis</name>
    <dbReference type="NCBI Taxonomy" id="665038"/>
    <lineage>
        <taxon>Bacteria</taxon>
        <taxon>Pseudomonadati</taxon>
        <taxon>Pseudomonadota</taxon>
        <taxon>Alphaproteobacteria</taxon>
        <taxon>Hyphomicrobiales</taxon>
        <taxon>Stappiaceae</taxon>
        <taxon>Breoghania</taxon>
    </lineage>
</organism>
<dbReference type="Gene3D" id="3.50.50.60">
    <property type="entry name" value="FAD/NAD(P)-binding domain"/>
    <property type="match status" value="2"/>
</dbReference>
<gene>
    <name evidence="9" type="ORF">C8N35_105127</name>
</gene>
<accession>A0A2T5V8N9</accession>
<keyword evidence="10" id="KW-1185">Reference proteome</keyword>
<dbReference type="EMBL" id="QAYG01000005">
    <property type="protein sequence ID" value="PTW60125.1"/>
    <property type="molecule type" value="Genomic_DNA"/>
</dbReference>
<dbReference type="InterPro" id="IPR010971">
    <property type="entry name" value="UbiH/COQ6"/>
</dbReference>
<reference evidence="9 10" key="1">
    <citation type="submission" date="2018-04" db="EMBL/GenBank/DDBJ databases">
        <title>Genomic Encyclopedia of Archaeal and Bacterial Type Strains, Phase II (KMG-II): from individual species to whole genera.</title>
        <authorList>
            <person name="Goeker M."/>
        </authorList>
    </citation>
    <scope>NUCLEOTIDE SEQUENCE [LARGE SCALE GENOMIC DNA]</scope>
    <source>
        <strain evidence="9 10">DSM 23382</strain>
    </source>
</reference>
<evidence type="ECO:0000256" key="4">
    <source>
        <dbReference type="ARBA" id="ARBA00022630"/>
    </source>
</evidence>
<evidence type="ECO:0000259" key="8">
    <source>
        <dbReference type="Pfam" id="PF01494"/>
    </source>
</evidence>
<dbReference type="RefSeq" id="WP_107990573.1">
    <property type="nucleotide sequence ID" value="NZ_QAYG01000005.1"/>
</dbReference>
<dbReference type="NCBIfam" id="NF005691">
    <property type="entry name" value="PRK07494.1"/>
    <property type="match status" value="1"/>
</dbReference>
<protein>
    <submittedName>
        <fullName evidence="9">2-octaprenyl-3-methyl-6-methoxy-1,4-benzoquinol hydroxylase</fullName>
    </submittedName>
</protein>
<comment type="cofactor">
    <cofactor evidence="1">
        <name>FAD</name>
        <dbReference type="ChEBI" id="CHEBI:57692"/>
    </cofactor>
</comment>
<keyword evidence="7" id="KW-0503">Monooxygenase</keyword>
<dbReference type="GO" id="GO:0016705">
    <property type="term" value="F:oxidoreductase activity, acting on paired donors, with incorporation or reduction of molecular oxygen"/>
    <property type="evidence" value="ECO:0007669"/>
    <property type="project" value="InterPro"/>
</dbReference>
<evidence type="ECO:0000256" key="5">
    <source>
        <dbReference type="ARBA" id="ARBA00022827"/>
    </source>
</evidence>
<dbReference type="SUPFAM" id="SSF51905">
    <property type="entry name" value="FAD/NAD(P)-binding domain"/>
    <property type="match status" value="1"/>
</dbReference>
<proteinExistence type="inferred from homology"/>
<comment type="pathway">
    <text evidence="2">Cofactor biosynthesis; ubiquinone biosynthesis.</text>
</comment>
<dbReference type="InterPro" id="IPR002938">
    <property type="entry name" value="FAD-bd"/>
</dbReference>
<sequence>MNQATADRTEIAVVGSGPSGMIAALLLSRRGFSTVLVGPRAKADPRTTALLDASVAILGDLGIWEDIAPLAAPLRQMRLIDDTGRLVRAPETLFDSAEIDLDAFGYNVLNNDLNSVLEKALAASSVTRIEALADAIRPGDDGVEIDIEGRATPLRVQLLVASDGRSSRARDAAGIAVQRWSYPQSALVANLSHQRPHDDTSTEFHTPHGPFTLVPLKGNRSSLVWVGEPKEIVAMQALDDAAFAREVERHAKSILGPMTLESGRQVFPLSGMKAKTVAANRIALVGETAHVFPPIGAQGLNLSLRDVADLGDACERARSNGQDIGGGAALSAYAAARRGDIDTRIFGVDTLNRTLLADFLPIQMVRGLGLYLAGRVGPLRRLLMREGVAPSFRGRARSA</sequence>
<evidence type="ECO:0000313" key="10">
    <source>
        <dbReference type="Proteomes" id="UP000244081"/>
    </source>
</evidence>
<keyword evidence="6" id="KW-0560">Oxidoreductase</keyword>
<evidence type="ECO:0000313" key="9">
    <source>
        <dbReference type="EMBL" id="PTW60125.1"/>
    </source>
</evidence>
<evidence type="ECO:0000256" key="2">
    <source>
        <dbReference type="ARBA" id="ARBA00004749"/>
    </source>
</evidence>
<dbReference type="PANTHER" id="PTHR43876:SF7">
    <property type="entry name" value="UBIQUINONE BIOSYNTHESIS MONOOXYGENASE COQ6, MITOCHONDRIAL"/>
    <property type="match status" value="1"/>
</dbReference>
<comment type="caution">
    <text evidence="9">The sequence shown here is derived from an EMBL/GenBank/DDBJ whole genome shotgun (WGS) entry which is preliminary data.</text>
</comment>
<evidence type="ECO:0000256" key="7">
    <source>
        <dbReference type="ARBA" id="ARBA00023033"/>
    </source>
</evidence>
<keyword evidence="4" id="KW-0285">Flavoprotein</keyword>
<dbReference type="NCBIfam" id="TIGR01988">
    <property type="entry name" value="Ubi-OHases"/>
    <property type="match status" value="1"/>
</dbReference>
<keyword evidence="5" id="KW-0274">FAD</keyword>
<name>A0A2T5V8N9_9HYPH</name>
<dbReference type="OrthoDB" id="9796623at2"/>
<comment type="similarity">
    <text evidence="3">Belongs to the UbiH/COQ6 family.</text>
</comment>
<feature type="domain" description="FAD-binding" evidence="8">
    <location>
        <begin position="8"/>
        <end position="312"/>
    </location>
</feature>
<dbReference type="InterPro" id="IPR051205">
    <property type="entry name" value="UbiH/COQ6_monooxygenase"/>
</dbReference>
<evidence type="ECO:0000256" key="6">
    <source>
        <dbReference type="ARBA" id="ARBA00023002"/>
    </source>
</evidence>
<dbReference type="Proteomes" id="UP000244081">
    <property type="component" value="Unassembled WGS sequence"/>
</dbReference>
<evidence type="ECO:0000256" key="1">
    <source>
        <dbReference type="ARBA" id="ARBA00001974"/>
    </source>
</evidence>
<dbReference type="PRINTS" id="PR00420">
    <property type="entry name" value="RNGMNOXGNASE"/>
</dbReference>
<dbReference type="AlphaFoldDB" id="A0A2T5V8N9"/>
<dbReference type="PANTHER" id="PTHR43876">
    <property type="entry name" value="UBIQUINONE BIOSYNTHESIS MONOOXYGENASE COQ6, MITOCHONDRIAL"/>
    <property type="match status" value="1"/>
</dbReference>
<dbReference type="GO" id="GO:0004497">
    <property type="term" value="F:monooxygenase activity"/>
    <property type="evidence" value="ECO:0007669"/>
    <property type="project" value="UniProtKB-KW"/>
</dbReference>
<dbReference type="GO" id="GO:0071949">
    <property type="term" value="F:FAD binding"/>
    <property type="evidence" value="ECO:0007669"/>
    <property type="project" value="InterPro"/>
</dbReference>
<dbReference type="Pfam" id="PF01494">
    <property type="entry name" value="FAD_binding_3"/>
    <property type="match status" value="1"/>
</dbReference>
<dbReference type="UniPathway" id="UPA00232"/>
<dbReference type="GO" id="GO:0006744">
    <property type="term" value="P:ubiquinone biosynthetic process"/>
    <property type="evidence" value="ECO:0007669"/>
    <property type="project" value="UniProtKB-UniPathway"/>
</dbReference>
<evidence type="ECO:0000256" key="3">
    <source>
        <dbReference type="ARBA" id="ARBA00005349"/>
    </source>
</evidence>
<dbReference type="InterPro" id="IPR036188">
    <property type="entry name" value="FAD/NAD-bd_sf"/>
</dbReference>